<feature type="coiled-coil region" evidence="3">
    <location>
        <begin position="348"/>
        <end position="382"/>
    </location>
</feature>
<keyword evidence="2" id="KW-0677">Repeat</keyword>
<evidence type="ECO:0000313" key="4">
    <source>
        <dbReference type="EMBL" id="CAI9978531.1"/>
    </source>
</evidence>
<comment type="caution">
    <text evidence="4">The sequence shown here is derived from an EMBL/GenBank/DDBJ whole genome shotgun (WGS) entry which is preliminary data.</text>
</comment>
<gene>
    <name evidence="5" type="ORF">HINF_LOCUS17934</name>
    <name evidence="4" type="ORF">HINF_LOCUS66176</name>
</gene>
<keyword evidence="3" id="KW-0175">Coiled coil</keyword>
<dbReference type="PANTHER" id="PTHR46652">
    <property type="entry name" value="LEUCINE-RICH REPEAT AND IQ DOMAIN-CONTAINING PROTEIN 1-RELATED"/>
    <property type="match status" value="1"/>
</dbReference>
<dbReference type="EMBL" id="CATOUU010001185">
    <property type="protein sequence ID" value="CAI9978531.1"/>
    <property type="molecule type" value="Genomic_DNA"/>
</dbReference>
<organism evidence="4">
    <name type="scientific">Hexamita inflata</name>
    <dbReference type="NCBI Taxonomy" id="28002"/>
    <lineage>
        <taxon>Eukaryota</taxon>
        <taxon>Metamonada</taxon>
        <taxon>Diplomonadida</taxon>
        <taxon>Hexamitidae</taxon>
        <taxon>Hexamitinae</taxon>
        <taxon>Hexamita</taxon>
    </lineage>
</organism>
<keyword evidence="1" id="KW-0433">Leucine-rich repeat</keyword>
<dbReference type="InterPro" id="IPR001611">
    <property type="entry name" value="Leu-rich_rpt"/>
</dbReference>
<dbReference type="Gene3D" id="3.80.10.10">
    <property type="entry name" value="Ribonuclease Inhibitor"/>
    <property type="match status" value="1"/>
</dbReference>
<evidence type="ECO:0000256" key="2">
    <source>
        <dbReference type="ARBA" id="ARBA00022737"/>
    </source>
</evidence>
<keyword evidence="6" id="KW-1185">Reference proteome</keyword>
<name>A0AA86RPZ3_9EUKA</name>
<dbReference type="SMART" id="SM00365">
    <property type="entry name" value="LRR_SD22"/>
    <property type="match status" value="4"/>
</dbReference>
<dbReference type="Pfam" id="PF12799">
    <property type="entry name" value="LRR_4"/>
    <property type="match status" value="2"/>
</dbReference>
<dbReference type="InterPro" id="IPR025875">
    <property type="entry name" value="Leu-rich_rpt_4"/>
</dbReference>
<dbReference type="InterPro" id="IPR032675">
    <property type="entry name" value="LRR_dom_sf"/>
</dbReference>
<dbReference type="AlphaFoldDB" id="A0AA86RPZ3"/>
<reference evidence="4" key="1">
    <citation type="submission" date="2023-06" db="EMBL/GenBank/DDBJ databases">
        <authorList>
            <person name="Kurt Z."/>
        </authorList>
    </citation>
    <scope>NUCLEOTIDE SEQUENCE</scope>
</reference>
<sequence length="393" mass="45609">MRSNTLKKLTVFNYRDDDDDDDVQQQRLNLNVDDLELENFEVLDLQDISLENDQLYNLAKFKKLHTLDVSRNDVDLTHIHIVKSLTKLNMAECGLQNIDQISSLVNLEELDISYNNCIKDISPLYQVRSLIKLFINNCGLKNIDQITQLINLEVLYISNNQQQSIDSISLLVNLKELDISYNDNIDIAPLKNLVGLTILNISYCGLTQLSSSKPLINLQNLNICSYDYVNITELQYLKNLTHLNLQYCNLVSVYVLKPLVNLEVLDISFNNIVYLDANINEMKNLKELYLLRNSISDFSSLEKHQNFNNIDEIGHRYFNISYQNKYPSEKELRQANKFRKIESPNIQLKEIQTQHKALKTALDNFKREINMVLNNARQSQIQVHRERGFASSS</sequence>
<dbReference type="InterPro" id="IPR050836">
    <property type="entry name" value="SDS22/Internalin_LRR"/>
</dbReference>
<dbReference type="Proteomes" id="UP001642409">
    <property type="component" value="Unassembled WGS sequence"/>
</dbReference>
<evidence type="ECO:0000313" key="6">
    <source>
        <dbReference type="Proteomes" id="UP001642409"/>
    </source>
</evidence>
<dbReference type="PROSITE" id="PS51450">
    <property type="entry name" value="LRR"/>
    <property type="match status" value="4"/>
</dbReference>
<dbReference type="SUPFAM" id="SSF52058">
    <property type="entry name" value="L domain-like"/>
    <property type="match status" value="1"/>
</dbReference>
<protein>
    <submittedName>
        <fullName evidence="4">Uncharacterized protein</fullName>
    </submittedName>
</protein>
<evidence type="ECO:0000256" key="1">
    <source>
        <dbReference type="ARBA" id="ARBA00022614"/>
    </source>
</evidence>
<dbReference type="PANTHER" id="PTHR46652:SF3">
    <property type="entry name" value="LEUCINE-RICH REPEAT-CONTAINING PROTEIN 9"/>
    <property type="match status" value="1"/>
</dbReference>
<proteinExistence type="predicted"/>
<accession>A0AA86RPZ3</accession>
<evidence type="ECO:0000256" key="3">
    <source>
        <dbReference type="SAM" id="Coils"/>
    </source>
</evidence>
<evidence type="ECO:0000313" key="5">
    <source>
        <dbReference type="EMBL" id="CAL6002462.1"/>
    </source>
</evidence>
<reference evidence="5 6" key="2">
    <citation type="submission" date="2024-07" db="EMBL/GenBank/DDBJ databases">
        <authorList>
            <person name="Akdeniz Z."/>
        </authorList>
    </citation>
    <scope>NUCLEOTIDE SEQUENCE [LARGE SCALE GENOMIC DNA]</scope>
</reference>
<dbReference type="EMBL" id="CAXDID020000045">
    <property type="protein sequence ID" value="CAL6002462.1"/>
    <property type="molecule type" value="Genomic_DNA"/>
</dbReference>